<proteinExistence type="predicted"/>
<dbReference type="RefSeq" id="WP_144022512.1">
    <property type="nucleotide sequence ID" value="NZ_FZPH01000002.1"/>
</dbReference>
<keyword evidence="5" id="KW-1185">Reference proteome</keyword>
<keyword evidence="2" id="KW-0472">Membrane</keyword>
<dbReference type="EMBL" id="FZPH01000002">
    <property type="protein sequence ID" value="SNT00754.1"/>
    <property type="molecule type" value="Genomic_DNA"/>
</dbReference>
<feature type="transmembrane region" description="Helical" evidence="2">
    <location>
        <begin position="207"/>
        <end position="226"/>
    </location>
</feature>
<feature type="region of interest" description="Disordered" evidence="1">
    <location>
        <begin position="68"/>
        <end position="143"/>
    </location>
</feature>
<evidence type="ECO:0000313" key="4">
    <source>
        <dbReference type="EMBL" id="SNT00754.1"/>
    </source>
</evidence>
<gene>
    <name evidence="4" type="ORF">SAMN05421812_102720</name>
</gene>
<evidence type="ECO:0000256" key="3">
    <source>
        <dbReference type="SAM" id="SignalP"/>
    </source>
</evidence>
<dbReference type="AlphaFoldDB" id="A0A239J7X3"/>
<reference evidence="4 5" key="1">
    <citation type="submission" date="2017-06" db="EMBL/GenBank/DDBJ databases">
        <authorList>
            <person name="Kim H.J."/>
            <person name="Triplett B.A."/>
        </authorList>
    </citation>
    <scope>NUCLEOTIDE SEQUENCE [LARGE SCALE GENOMIC DNA]</scope>
    <source>
        <strain evidence="4 5">CGMCC 4.5593</strain>
    </source>
</reference>
<feature type="chain" id="PRO_5012647380" description="LPXTG-motif cell wall anchor domain-containing protein" evidence="3">
    <location>
        <begin position="28"/>
        <end position="237"/>
    </location>
</feature>
<evidence type="ECO:0008006" key="6">
    <source>
        <dbReference type="Google" id="ProtNLM"/>
    </source>
</evidence>
<dbReference type="Proteomes" id="UP000198362">
    <property type="component" value="Unassembled WGS sequence"/>
</dbReference>
<accession>A0A239J7X3</accession>
<dbReference type="OrthoDB" id="10001387at2"/>
<feature type="signal peptide" evidence="3">
    <location>
        <begin position="1"/>
        <end position="27"/>
    </location>
</feature>
<name>A0A239J7X3_9ACTN</name>
<feature type="compositionally biased region" description="Low complexity" evidence="1">
    <location>
        <begin position="68"/>
        <end position="77"/>
    </location>
</feature>
<feature type="compositionally biased region" description="Low complexity" evidence="1">
    <location>
        <begin position="104"/>
        <end position="133"/>
    </location>
</feature>
<organism evidence="4 5">
    <name type="scientific">Asanoa hainanensis</name>
    <dbReference type="NCBI Taxonomy" id="560556"/>
    <lineage>
        <taxon>Bacteria</taxon>
        <taxon>Bacillati</taxon>
        <taxon>Actinomycetota</taxon>
        <taxon>Actinomycetes</taxon>
        <taxon>Micromonosporales</taxon>
        <taxon>Micromonosporaceae</taxon>
        <taxon>Asanoa</taxon>
    </lineage>
</organism>
<sequence>MGKLRTRVGLGAAVVGFALALSSPAFADGARFQITSPQTGSTISNTPTVRGVGQPGARVAVEALSQRNNDNNHWNNGNGNGQPGNNGPGTGPANNGPGGRPSTGPNNNGPANNGPGNGPANNQPGNNGNQWNGERPTESDAEAAGTCNTTVGDNGYWSCTISPRLRPGTYRIVARQSIPGGGNEVSAVDNLTVPGGALPVTPGPDPVPVVAGGLVLLAGGAVVVAATRTRRRGKHAA</sequence>
<protein>
    <recommendedName>
        <fullName evidence="6">LPXTG-motif cell wall anchor domain-containing protein</fullName>
    </recommendedName>
</protein>
<feature type="compositionally biased region" description="Gly residues" evidence="1">
    <location>
        <begin position="78"/>
        <end position="101"/>
    </location>
</feature>
<keyword evidence="3" id="KW-0732">Signal</keyword>
<keyword evidence="2" id="KW-1133">Transmembrane helix</keyword>
<evidence type="ECO:0000256" key="2">
    <source>
        <dbReference type="SAM" id="Phobius"/>
    </source>
</evidence>
<evidence type="ECO:0000313" key="5">
    <source>
        <dbReference type="Proteomes" id="UP000198362"/>
    </source>
</evidence>
<keyword evidence="2" id="KW-0812">Transmembrane</keyword>
<evidence type="ECO:0000256" key="1">
    <source>
        <dbReference type="SAM" id="MobiDB-lite"/>
    </source>
</evidence>